<reference evidence="3" key="1">
    <citation type="submission" date="2020-06" db="EMBL/GenBank/DDBJ databases">
        <authorList>
            <person name="Li T."/>
            <person name="Hu X."/>
            <person name="Zhang T."/>
            <person name="Song X."/>
            <person name="Zhang H."/>
            <person name="Dai N."/>
            <person name="Sheng W."/>
            <person name="Hou X."/>
            <person name="Wei L."/>
        </authorList>
    </citation>
    <scope>NUCLEOTIDE SEQUENCE</scope>
    <source>
        <strain evidence="3">K16</strain>
        <tissue evidence="3">Leaf</tissue>
    </source>
</reference>
<evidence type="ECO:0000313" key="4">
    <source>
        <dbReference type="Proteomes" id="UP001289374"/>
    </source>
</evidence>
<comment type="caution">
    <text evidence="3">The sequence shown here is derived from an EMBL/GenBank/DDBJ whole genome shotgun (WGS) entry which is preliminary data.</text>
</comment>
<dbReference type="Proteomes" id="UP001289374">
    <property type="component" value="Unassembled WGS sequence"/>
</dbReference>
<dbReference type="EMBL" id="JACGWL010000426">
    <property type="protein sequence ID" value="KAK4383938.1"/>
    <property type="molecule type" value="Genomic_DNA"/>
</dbReference>
<keyword evidence="4" id="KW-1185">Reference proteome</keyword>
<proteinExistence type="predicted"/>
<evidence type="ECO:0000259" key="2">
    <source>
        <dbReference type="Pfam" id="PF22936"/>
    </source>
</evidence>
<dbReference type="InterPro" id="IPR025724">
    <property type="entry name" value="GAG-pre-integrase_dom"/>
</dbReference>
<gene>
    <name evidence="3" type="ORF">Sango_3106500</name>
</gene>
<protein>
    <recommendedName>
        <fullName evidence="5">GAG-pre-integrase domain-containing protein</fullName>
    </recommendedName>
</protein>
<dbReference type="InterPro" id="IPR054722">
    <property type="entry name" value="PolX-like_BBD"/>
</dbReference>
<dbReference type="AlphaFoldDB" id="A0AAE1T837"/>
<dbReference type="Pfam" id="PF13976">
    <property type="entry name" value="gag_pre-integrs"/>
    <property type="match status" value="1"/>
</dbReference>
<feature type="domain" description="GAG-pre-integrase" evidence="1">
    <location>
        <begin position="206"/>
        <end position="252"/>
    </location>
</feature>
<organism evidence="3 4">
    <name type="scientific">Sesamum angolense</name>
    <dbReference type="NCBI Taxonomy" id="2727404"/>
    <lineage>
        <taxon>Eukaryota</taxon>
        <taxon>Viridiplantae</taxon>
        <taxon>Streptophyta</taxon>
        <taxon>Embryophyta</taxon>
        <taxon>Tracheophyta</taxon>
        <taxon>Spermatophyta</taxon>
        <taxon>Magnoliopsida</taxon>
        <taxon>eudicotyledons</taxon>
        <taxon>Gunneridae</taxon>
        <taxon>Pentapetalae</taxon>
        <taxon>asterids</taxon>
        <taxon>lamiids</taxon>
        <taxon>Lamiales</taxon>
        <taxon>Pedaliaceae</taxon>
        <taxon>Sesamum</taxon>
    </lineage>
</organism>
<sequence>MLSLMEKFKDLKVGLENDKYVDVILQSLPPSFDPFIVNFNMNGLEKSINELMNTLVQYEATIKKYAPSVLIGEASTSKAKGKRAGRWKERRVLQRSRKLSKDEVVLRFGDGKAVASEVVGIINLVVSDRVRLELKDCYFVPSMIKNIISIPLLDNAGFEFFIKKNCFYLMKDGSSHLLGKLNKGLHILQRSDWIMIAKSKHKLENLENAQIWHARLGHISQDRMKRLVDSKSLEIDDLDNLPACESYLKGKMTRKPFVGQSKLANGLLDLIHTMSMDH</sequence>
<accession>A0AAE1T837</accession>
<evidence type="ECO:0008006" key="5">
    <source>
        <dbReference type="Google" id="ProtNLM"/>
    </source>
</evidence>
<name>A0AAE1T837_9LAMI</name>
<feature type="domain" description="Retrovirus-related Pol polyprotein from transposon TNT 1-94-like beta-barrel" evidence="2">
    <location>
        <begin position="93"/>
        <end position="158"/>
    </location>
</feature>
<evidence type="ECO:0000259" key="1">
    <source>
        <dbReference type="Pfam" id="PF13976"/>
    </source>
</evidence>
<reference evidence="3" key="2">
    <citation type="journal article" date="2024" name="Plant">
        <title>Genomic evolution and insights into agronomic trait innovations of Sesamum species.</title>
        <authorList>
            <person name="Miao H."/>
            <person name="Wang L."/>
            <person name="Qu L."/>
            <person name="Liu H."/>
            <person name="Sun Y."/>
            <person name="Le M."/>
            <person name="Wang Q."/>
            <person name="Wei S."/>
            <person name="Zheng Y."/>
            <person name="Lin W."/>
            <person name="Duan Y."/>
            <person name="Cao H."/>
            <person name="Xiong S."/>
            <person name="Wang X."/>
            <person name="Wei L."/>
            <person name="Li C."/>
            <person name="Ma Q."/>
            <person name="Ju M."/>
            <person name="Zhao R."/>
            <person name="Li G."/>
            <person name="Mu C."/>
            <person name="Tian Q."/>
            <person name="Mei H."/>
            <person name="Zhang T."/>
            <person name="Gao T."/>
            <person name="Zhang H."/>
        </authorList>
    </citation>
    <scope>NUCLEOTIDE SEQUENCE</scope>
    <source>
        <strain evidence="3">K16</strain>
    </source>
</reference>
<evidence type="ECO:0000313" key="3">
    <source>
        <dbReference type="EMBL" id="KAK4383938.1"/>
    </source>
</evidence>
<dbReference type="Pfam" id="PF22936">
    <property type="entry name" value="Pol_BBD"/>
    <property type="match status" value="1"/>
</dbReference>